<accession>A0A9D1I8F6</accession>
<dbReference type="Proteomes" id="UP000824089">
    <property type="component" value="Unassembled WGS sequence"/>
</dbReference>
<feature type="transmembrane region" description="Helical" evidence="2">
    <location>
        <begin position="277"/>
        <end position="295"/>
    </location>
</feature>
<gene>
    <name evidence="4" type="ORF">IAD50_06410</name>
</gene>
<protein>
    <submittedName>
        <fullName evidence="4">Uncharacterized protein</fullName>
    </submittedName>
</protein>
<keyword evidence="2" id="KW-0812">Transmembrane</keyword>
<evidence type="ECO:0000256" key="2">
    <source>
        <dbReference type="SAM" id="Phobius"/>
    </source>
</evidence>
<organism evidence="4 5">
    <name type="scientific">Candidatus Egerieisoma faecipullorum</name>
    <dbReference type="NCBI Taxonomy" id="2840963"/>
    <lineage>
        <taxon>Bacteria</taxon>
        <taxon>Bacillati</taxon>
        <taxon>Bacillota</taxon>
        <taxon>Clostridia</taxon>
        <taxon>Eubacteriales</taxon>
        <taxon>Clostridiaceae</taxon>
        <taxon>Clostridiaceae incertae sedis</taxon>
        <taxon>Candidatus Egerieisoma</taxon>
    </lineage>
</organism>
<dbReference type="EMBL" id="DVMM01000133">
    <property type="protein sequence ID" value="HIU29909.1"/>
    <property type="molecule type" value="Genomic_DNA"/>
</dbReference>
<proteinExistence type="predicted"/>
<keyword evidence="3" id="KW-0732">Signal</keyword>
<keyword evidence="2" id="KW-0472">Membrane</keyword>
<evidence type="ECO:0000256" key="3">
    <source>
        <dbReference type="SAM" id="SignalP"/>
    </source>
</evidence>
<evidence type="ECO:0000256" key="1">
    <source>
        <dbReference type="SAM" id="MobiDB-lite"/>
    </source>
</evidence>
<feature type="signal peptide" evidence="3">
    <location>
        <begin position="1"/>
        <end position="24"/>
    </location>
</feature>
<keyword evidence="2" id="KW-1133">Transmembrane helix</keyword>
<feature type="chain" id="PRO_5039593494" evidence="3">
    <location>
        <begin position="25"/>
        <end position="301"/>
    </location>
</feature>
<dbReference type="AlphaFoldDB" id="A0A9D1I8F6"/>
<reference evidence="4" key="2">
    <citation type="journal article" date="2021" name="PeerJ">
        <title>Extensive microbial diversity within the chicken gut microbiome revealed by metagenomics and culture.</title>
        <authorList>
            <person name="Gilroy R."/>
            <person name="Ravi A."/>
            <person name="Getino M."/>
            <person name="Pursley I."/>
            <person name="Horton D.L."/>
            <person name="Alikhan N.F."/>
            <person name="Baker D."/>
            <person name="Gharbi K."/>
            <person name="Hall N."/>
            <person name="Watson M."/>
            <person name="Adriaenssens E.M."/>
            <person name="Foster-Nyarko E."/>
            <person name="Jarju S."/>
            <person name="Secka A."/>
            <person name="Antonio M."/>
            <person name="Oren A."/>
            <person name="Chaudhuri R.R."/>
            <person name="La Ragione R."/>
            <person name="Hildebrand F."/>
            <person name="Pallen M.J."/>
        </authorList>
    </citation>
    <scope>NUCLEOTIDE SEQUENCE</scope>
    <source>
        <strain evidence="4">CHK195-4489</strain>
    </source>
</reference>
<name>A0A9D1I8F6_9CLOT</name>
<reference evidence="4" key="1">
    <citation type="submission" date="2020-10" db="EMBL/GenBank/DDBJ databases">
        <authorList>
            <person name="Gilroy R."/>
        </authorList>
    </citation>
    <scope>NUCLEOTIDE SEQUENCE</scope>
    <source>
        <strain evidence="4">CHK195-4489</strain>
    </source>
</reference>
<feature type="region of interest" description="Disordered" evidence="1">
    <location>
        <begin position="250"/>
        <end position="273"/>
    </location>
</feature>
<comment type="caution">
    <text evidence="4">The sequence shown here is derived from an EMBL/GenBank/DDBJ whole genome shotgun (WGS) entry which is preliminary data.</text>
</comment>
<evidence type="ECO:0000313" key="4">
    <source>
        <dbReference type="EMBL" id="HIU29909.1"/>
    </source>
</evidence>
<evidence type="ECO:0000313" key="5">
    <source>
        <dbReference type="Proteomes" id="UP000824089"/>
    </source>
</evidence>
<sequence>MKKLISCLLAVMMFASLTAVPAFAAAVNLEEPVFSCDFEDFDATDDKFFDAEKPDGFPFFVGGSEGGGLQIVENGVGGTNSITYFRAAGTSESTNIRASVDASAYPAETKYVALQFAFRIEKIGDYGFTAAVGNSGTDTETWTPNFLSVKNVEGQIVVNGFNNGTETAAKSGLETNRDYVLTAVFELGTKNYDLYLDDEQIGSFENGVGAASAELTSLNAFRVDGHGMDSPENLLDVVYFDDLKVAAVAEEEPETPVDPGTDEPSVPSTPNTPTGDTMYFAVVVAMAAVLATVLLKKRNNA</sequence>